<keyword evidence="10" id="KW-0539">Nucleus</keyword>
<gene>
    <name evidence="15" type="primary">igf2bp2a</name>
</gene>
<evidence type="ECO:0000256" key="1">
    <source>
        <dbReference type="ARBA" id="ARBA00004123"/>
    </source>
</evidence>
<comment type="subcellular location">
    <subcellularLocation>
        <location evidence="2">Cytoplasm</location>
    </subcellularLocation>
    <subcellularLocation>
        <location evidence="1">Nucleus</location>
    </subcellularLocation>
</comment>
<dbReference type="PROSITE" id="PS50102">
    <property type="entry name" value="RRM"/>
    <property type="match status" value="2"/>
</dbReference>
<evidence type="ECO:0000256" key="10">
    <source>
        <dbReference type="ARBA" id="ARBA00023242"/>
    </source>
</evidence>
<dbReference type="PROSITE" id="PS50084">
    <property type="entry name" value="KH_TYPE_1"/>
    <property type="match status" value="4"/>
</dbReference>
<protein>
    <submittedName>
        <fullName evidence="15">Insulin-like growth factor 2 mRNA-binding protein 2a isoform X1</fullName>
    </submittedName>
</protein>
<dbReference type="InterPro" id="IPR004087">
    <property type="entry name" value="KH_dom"/>
</dbReference>
<name>A0A6P3W906_CLUHA</name>
<dbReference type="InterPro" id="IPR035979">
    <property type="entry name" value="RBD_domain_sf"/>
</dbReference>
<sequence>MNKLYVGNLSPSVTVEDLKQLFGERKLPVADQVLLKSGYAFVDFPDQNWAIKAIETLSGKVELHGKVIEVDYSVPKKLRSRKIQIRNIPPHLQWEVLDGLLAQYGTVENVEQVNTDTETAVVNVTYATKEEAKVAIEKLTGHQFEDYSFHVSYIMDTDAAAAAALQSPRMRRGGRSSREQDGSSQPGPSGGLPSQRYKQQHDFPLRLLVPTQFVGAIIGKEGLTIKNVTKQTQSKVDIHRKENAGAAEKPITIHSTPEGCSAACRMILDIMQKEANDTKVTEEIPLKILAHNSLVGRLIGKEGRNLKKIEEETGSKITISSLQDLTIYNPERTITVKGNLEACCKAEVEIMRKLREAYENDIAAINQQTNLIPGLNLNALGIFSTGLPMLPHSAGPRGVPPVPPGGYSPFLSPSSHLSGLYGVPPVSAIAHQHTSAPEQEVVYLFIPTQAVGAIIGKKGQHIKQLARFAGASIKIAPAESPDVTQRMVIITGPPEAQFKAQGRIFGKLKEENFFTAKEEVKLETHIKVPSSAAGRVIGKGGKTVNELQNLTSAEVIVPRDQTPDENDEVFVKISGHFFASQTAQRKIREIIQQVKQQEHKHQQGGPVPRHSK</sequence>
<dbReference type="InterPro" id="IPR012677">
    <property type="entry name" value="Nucleotide-bd_a/b_plait_sf"/>
</dbReference>
<dbReference type="Proteomes" id="UP000515152">
    <property type="component" value="Chromosome 2"/>
</dbReference>
<dbReference type="Pfam" id="PF00076">
    <property type="entry name" value="RRM_1"/>
    <property type="match status" value="2"/>
</dbReference>
<evidence type="ECO:0000256" key="9">
    <source>
        <dbReference type="ARBA" id="ARBA00022884"/>
    </source>
</evidence>
<evidence type="ECO:0000256" key="5">
    <source>
        <dbReference type="ARBA" id="ARBA00022490"/>
    </source>
</evidence>
<keyword evidence="9 11" id="KW-0694">RNA-binding</keyword>
<evidence type="ECO:0000259" key="13">
    <source>
        <dbReference type="PROSITE" id="PS50102"/>
    </source>
</evidence>
<dbReference type="InterPro" id="IPR000504">
    <property type="entry name" value="RRM_dom"/>
</dbReference>
<dbReference type="KEGG" id="char:105908667"/>
<dbReference type="CDD" id="cd22491">
    <property type="entry name" value="KH-I_IGF2BP2_rpt1"/>
    <property type="match status" value="1"/>
</dbReference>
<evidence type="ECO:0000256" key="7">
    <source>
        <dbReference type="ARBA" id="ARBA00022816"/>
    </source>
</evidence>
<dbReference type="GO" id="GO:0003723">
    <property type="term" value="F:RNA binding"/>
    <property type="evidence" value="ECO:0007669"/>
    <property type="project" value="UniProtKB-UniRule"/>
</dbReference>
<dbReference type="FunFam" id="3.30.1370.10:FF:000027">
    <property type="entry name" value="insulin-like growth factor 2 mRNA-binding protein 3 isoform X1"/>
    <property type="match status" value="1"/>
</dbReference>
<keyword evidence="5" id="KW-0963">Cytoplasm</keyword>
<dbReference type="GO" id="GO:0006417">
    <property type="term" value="P:regulation of translation"/>
    <property type="evidence" value="ECO:0007669"/>
    <property type="project" value="UniProtKB-KW"/>
</dbReference>
<evidence type="ECO:0000256" key="4">
    <source>
        <dbReference type="ARBA" id="ARBA00022448"/>
    </source>
</evidence>
<feature type="domain" description="RRM" evidence="13">
    <location>
        <begin position="81"/>
        <end position="156"/>
    </location>
</feature>
<evidence type="ECO:0000256" key="3">
    <source>
        <dbReference type="ARBA" id="ARBA00009094"/>
    </source>
</evidence>
<dbReference type="PANTHER" id="PTHR10288">
    <property type="entry name" value="KH DOMAIN CONTAINING RNA BINDING PROTEIN"/>
    <property type="match status" value="1"/>
</dbReference>
<feature type="compositionally biased region" description="Low complexity" evidence="12">
    <location>
        <begin position="182"/>
        <end position="195"/>
    </location>
</feature>
<dbReference type="GO" id="GO:0005737">
    <property type="term" value="C:cytoplasm"/>
    <property type="evidence" value="ECO:0007669"/>
    <property type="project" value="UniProtKB-SubCell"/>
</dbReference>
<dbReference type="CTD" id="100136839"/>
<keyword evidence="7" id="KW-0509">mRNA transport</keyword>
<dbReference type="GeneID" id="105908667"/>
<evidence type="ECO:0000256" key="11">
    <source>
        <dbReference type="PROSITE-ProRule" id="PRU00176"/>
    </source>
</evidence>
<evidence type="ECO:0000256" key="6">
    <source>
        <dbReference type="ARBA" id="ARBA00022737"/>
    </source>
</evidence>
<dbReference type="Pfam" id="PF00013">
    <property type="entry name" value="KH_1"/>
    <property type="match status" value="4"/>
</dbReference>
<dbReference type="FunFam" id="3.30.310.210:FF:000001">
    <property type="entry name" value="insulin-like growth factor 2 mRNA-binding protein 1 isoform X1"/>
    <property type="match status" value="1"/>
</dbReference>
<dbReference type="GO" id="GO:0051028">
    <property type="term" value="P:mRNA transport"/>
    <property type="evidence" value="ECO:0007669"/>
    <property type="project" value="UniProtKB-KW"/>
</dbReference>
<keyword evidence="4" id="KW-0813">Transport</keyword>
<dbReference type="SUPFAM" id="SSF54928">
    <property type="entry name" value="RNA-binding domain, RBD"/>
    <property type="match status" value="1"/>
</dbReference>
<reference evidence="15" key="1">
    <citation type="submission" date="2025-08" db="UniProtKB">
        <authorList>
            <consortium name="RefSeq"/>
        </authorList>
    </citation>
    <scope>IDENTIFICATION</scope>
</reference>
<evidence type="ECO:0000313" key="15">
    <source>
        <dbReference type="RefSeq" id="XP_012692674.2"/>
    </source>
</evidence>
<dbReference type="RefSeq" id="XP_012692674.2">
    <property type="nucleotide sequence ID" value="XM_012837220.3"/>
</dbReference>
<evidence type="ECO:0000313" key="14">
    <source>
        <dbReference type="Proteomes" id="UP000515152"/>
    </source>
</evidence>
<dbReference type="InterPro" id="IPR004088">
    <property type="entry name" value="KH_dom_type_1"/>
</dbReference>
<dbReference type="SMART" id="SM00322">
    <property type="entry name" value="KH"/>
    <property type="match status" value="4"/>
</dbReference>
<evidence type="ECO:0000256" key="2">
    <source>
        <dbReference type="ARBA" id="ARBA00004496"/>
    </source>
</evidence>
<dbReference type="AlphaFoldDB" id="A0A6P3W906"/>
<comment type="similarity">
    <text evidence="3">Belongs to the RRM IMP/VICKZ family.</text>
</comment>
<keyword evidence="6" id="KW-0677">Repeat</keyword>
<organism evidence="14 15">
    <name type="scientific">Clupea harengus</name>
    <name type="common">Atlantic herring</name>
    <dbReference type="NCBI Taxonomy" id="7950"/>
    <lineage>
        <taxon>Eukaryota</taxon>
        <taxon>Metazoa</taxon>
        <taxon>Chordata</taxon>
        <taxon>Craniata</taxon>
        <taxon>Vertebrata</taxon>
        <taxon>Euteleostomi</taxon>
        <taxon>Actinopterygii</taxon>
        <taxon>Neopterygii</taxon>
        <taxon>Teleostei</taxon>
        <taxon>Clupei</taxon>
        <taxon>Clupeiformes</taxon>
        <taxon>Clupeoidei</taxon>
        <taxon>Clupeidae</taxon>
        <taxon>Clupea</taxon>
    </lineage>
</organism>
<dbReference type="OrthoDB" id="752362at2759"/>
<feature type="region of interest" description="Disordered" evidence="12">
    <location>
        <begin position="164"/>
        <end position="197"/>
    </location>
</feature>
<dbReference type="SMR" id="A0A6P3W906"/>
<dbReference type="SMART" id="SM00360">
    <property type="entry name" value="RRM"/>
    <property type="match status" value="2"/>
</dbReference>
<dbReference type="Gene3D" id="3.30.1370.10">
    <property type="entry name" value="K Homology domain, type 1"/>
    <property type="match status" value="2"/>
</dbReference>
<dbReference type="InterPro" id="IPR036612">
    <property type="entry name" value="KH_dom_type_1_sf"/>
</dbReference>
<dbReference type="Gene3D" id="3.30.70.330">
    <property type="match status" value="2"/>
</dbReference>
<dbReference type="CDD" id="cd22500">
    <property type="entry name" value="KH-I_IGF2BP2_rpt4"/>
    <property type="match status" value="1"/>
</dbReference>
<proteinExistence type="inferred from homology"/>
<evidence type="ECO:0000256" key="12">
    <source>
        <dbReference type="SAM" id="MobiDB-lite"/>
    </source>
</evidence>
<dbReference type="GO" id="GO:0005634">
    <property type="term" value="C:nucleus"/>
    <property type="evidence" value="ECO:0007669"/>
    <property type="project" value="UniProtKB-SubCell"/>
</dbReference>
<keyword evidence="14" id="KW-1185">Reference proteome</keyword>
<dbReference type="SUPFAM" id="SSF54791">
    <property type="entry name" value="Eukaryotic type KH-domain (KH-domain type I)"/>
    <property type="match status" value="4"/>
</dbReference>
<dbReference type="Gene3D" id="3.30.310.210">
    <property type="match status" value="1"/>
</dbReference>
<dbReference type="CDD" id="cd12629">
    <property type="entry name" value="RRM2_IGF2BP2"/>
    <property type="match status" value="1"/>
</dbReference>
<evidence type="ECO:0000256" key="8">
    <source>
        <dbReference type="ARBA" id="ARBA00022845"/>
    </source>
</evidence>
<dbReference type="FunFam" id="3.30.1370.10:FF:000026">
    <property type="entry name" value="Insulin-like growth factor 2 mRNA-binding protein 3"/>
    <property type="match status" value="1"/>
</dbReference>
<keyword evidence="8" id="KW-0810">Translation regulation</keyword>
<feature type="domain" description="RRM" evidence="13">
    <location>
        <begin position="2"/>
        <end position="75"/>
    </location>
</feature>
<dbReference type="CDD" id="cd22497">
    <property type="entry name" value="KH-I_IGF2BP2_rpt3"/>
    <property type="match status" value="1"/>
</dbReference>
<accession>A0A6P3W906</accession>